<dbReference type="RefSeq" id="WP_074571425.1">
    <property type="nucleotide sequence ID" value="NZ_FNJQ01000004.1"/>
</dbReference>
<organism evidence="3 4">
    <name type="scientific">Selenomonas ruminantium</name>
    <dbReference type="NCBI Taxonomy" id="971"/>
    <lineage>
        <taxon>Bacteria</taxon>
        <taxon>Bacillati</taxon>
        <taxon>Bacillota</taxon>
        <taxon>Negativicutes</taxon>
        <taxon>Selenomonadales</taxon>
        <taxon>Selenomonadaceae</taxon>
        <taxon>Selenomonas</taxon>
    </lineage>
</organism>
<feature type="domain" description="tRNA(Ile)-lysidine/2-thiocytidine synthase N-terminal" evidence="2">
    <location>
        <begin position="28"/>
        <end position="200"/>
    </location>
</feature>
<evidence type="ECO:0000313" key="3">
    <source>
        <dbReference type="EMBL" id="SDO98797.1"/>
    </source>
</evidence>
<dbReference type="InterPro" id="IPR014729">
    <property type="entry name" value="Rossmann-like_a/b/a_fold"/>
</dbReference>
<evidence type="ECO:0000259" key="2">
    <source>
        <dbReference type="Pfam" id="PF01171"/>
    </source>
</evidence>
<name>A0A1H0P168_SELRU</name>
<dbReference type="OrthoDB" id="9801054at2"/>
<evidence type="ECO:0000313" key="4">
    <source>
        <dbReference type="Proteomes" id="UP000182412"/>
    </source>
</evidence>
<dbReference type="Pfam" id="PF01171">
    <property type="entry name" value="ATP_bind_3"/>
    <property type="match status" value="1"/>
</dbReference>
<dbReference type="Proteomes" id="UP000182412">
    <property type="component" value="Unassembled WGS sequence"/>
</dbReference>
<accession>A0A1H0P168</accession>
<dbReference type="PANTHER" id="PTHR43686:SF1">
    <property type="entry name" value="AMINOTRAN_5 DOMAIN-CONTAINING PROTEIN"/>
    <property type="match status" value="1"/>
</dbReference>
<dbReference type="EMBL" id="FNJQ01000004">
    <property type="protein sequence ID" value="SDO98797.1"/>
    <property type="molecule type" value="Genomic_DNA"/>
</dbReference>
<dbReference type="SUPFAM" id="SSF52402">
    <property type="entry name" value="Adenine nucleotide alpha hydrolases-like"/>
    <property type="match status" value="1"/>
</dbReference>
<dbReference type="InterPro" id="IPR035107">
    <property type="entry name" value="tRNA_thiolation_TtcA_Ctu1"/>
</dbReference>
<dbReference type="Gene3D" id="3.40.50.620">
    <property type="entry name" value="HUPs"/>
    <property type="match status" value="1"/>
</dbReference>
<evidence type="ECO:0000256" key="1">
    <source>
        <dbReference type="ARBA" id="ARBA00022679"/>
    </source>
</evidence>
<proteinExistence type="predicted"/>
<dbReference type="AlphaFoldDB" id="A0A1H0P168"/>
<protein>
    <submittedName>
        <fullName evidence="3">tRNA(Ile)-lysidine synthase TilS/MesJ</fullName>
    </submittedName>
</protein>
<sequence length="265" mass="30114">MNLNIPQLYYSKLMRAIVEFDMIADGDHILLGISGGKDSIFLAYAMAILKKRLHKDFKLSALTINPQFKDENGRPALFDIERAREFMAELAIPYDIIDVDIAGTIETCPDKNPCFTCAFFRRGAMNRYALEHGVNKIAYAHHNDDAVETFLMSLLYSGQLHTFTPVTYLDRTKLTVIRPLVYFRESEMIDAIKIHGFDPVKSPCPHDGNTCRQEVKELIAKLGQTIPDVYDHLGAAMRKGALGELWPAAKTRAEMRQTYFAYKNK</sequence>
<dbReference type="GO" id="GO:0008033">
    <property type="term" value="P:tRNA processing"/>
    <property type="evidence" value="ECO:0007669"/>
    <property type="project" value="InterPro"/>
</dbReference>
<keyword evidence="1" id="KW-0808">Transferase</keyword>
<dbReference type="PIRSF" id="PIRSF004976">
    <property type="entry name" value="ATPase_YdaO"/>
    <property type="match status" value="1"/>
</dbReference>
<gene>
    <name evidence="3" type="ORF">SAMN05216366_10470</name>
</gene>
<dbReference type="PANTHER" id="PTHR43686">
    <property type="entry name" value="SULFURTRANSFERASE-RELATED"/>
    <property type="match status" value="1"/>
</dbReference>
<reference evidence="3 4" key="1">
    <citation type="submission" date="2016-10" db="EMBL/GenBank/DDBJ databases">
        <authorList>
            <person name="de Groot N.N."/>
        </authorList>
    </citation>
    <scope>NUCLEOTIDE SEQUENCE [LARGE SCALE GENOMIC DNA]</scope>
    <source>
        <strain evidence="3 4">S137</strain>
    </source>
</reference>
<dbReference type="CDD" id="cd24138">
    <property type="entry name" value="TtcA-like"/>
    <property type="match status" value="1"/>
</dbReference>
<dbReference type="InterPro" id="IPR011063">
    <property type="entry name" value="TilS/TtcA_N"/>
</dbReference>
<dbReference type="GO" id="GO:0016740">
    <property type="term" value="F:transferase activity"/>
    <property type="evidence" value="ECO:0007669"/>
    <property type="project" value="UniProtKB-KW"/>
</dbReference>